<feature type="region of interest" description="Disordered" evidence="2">
    <location>
        <begin position="1584"/>
        <end position="1649"/>
    </location>
</feature>
<feature type="compositionally biased region" description="Low complexity" evidence="2">
    <location>
        <begin position="1592"/>
        <end position="1606"/>
    </location>
</feature>
<evidence type="ECO:0000256" key="1">
    <source>
        <dbReference type="SAM" id="Coils"/>
    </source>
</evidence>
<dbReference type="EMBL" id="NEDP02003775">
    <property type="protein sequence ID" value="OWF47774.1"/>
    <property type="molecule type" value="Genomic_DNA"/>
</dbReference>
<feature type="compositionally biased region" description="Polar residues" evidence="2">
    <location>
        <begin position="118"/>
        <end position="131"/>
    </location>
</feature>
<accession>A0A210QGA2</accession>
<name>A0A210QGA2_MIZYE</name>
<dbReference type="Pfam" id="PF16025">
    <property type="entry name" value="CaM_bind"/>
    <property type="match status" value="1"/>
</dbReference>
<feature type="compositionally biased region" description="Basic and acidic residues" evidence="2">
    <location>
        <begin position="812"/>
        <end position="826"/>
    </location>
</feature>
<dbReference type="Proteomes" id="UP000242188">
    <property type="component" value="Unassembled WGS sequence"/>
</dbReference>
<feature type="compositionally biased region" description="Polar residues" evidence="2">
    <location>
        <begin position="828"/>
        <end position="863"/>
    </location>
</feature>
<feature type="compositionally biased region" description="Basic and acidic residues" evidence="2">
    <location>
        <begin position="138"/>
        <end position="151"/>
    </location>
</feature>
<feature type="compositionally biased region" description="Low complexity" evidence="2">
    <location>
        <begin position="1168"/>
        <end position="1205"/>
    </location>
</feature>
<feature type="compositionally biased region" description="Low complexity" evidence="2">
    <location>
        <begin position="1213"/>
        <end position="1255"/>
    </location>
</feature>
<evidence type="ECO:0008006" key="5">
    <source>
        <dbReference type="Google" id="ProtNLM"/>
    </source>
</evidence>
<reference evidence="3 4" key="1">
    <citation type="journal article" date="2017" name="Nat. Ecol. Evol.">
        <title>Scallop genome provides insights into evolution of bilaterian karyotype and development.</title>
        <authorList>
            <person name="Wang S."/>
            <person name="Zhang J."/>
            <person name="Jiao W."/>
            <person name="Li J."/>
            <person name="Xun X."/>
            <person name="Sun Y."/>
            <person name="Guo X."/>
            <person name="Huan P."/>
            <person name="Dong B."/>
            <person name="Zhang L."/>
            <person name="Hu X."/>
            <person name="Sun X."/>
            <person name="Wang J."/>
            <person name="Zhao C."/>
            <person name="Wang Y."/>
            <person name="Wang D."/>
            <person name="Huang X."/>
            <person name="Wang R."/>
            <person name="Lv J."/>
            <person name="Li Y."/>
            <person name="Zhang Z."/>
            <person name="Liu B."/>
            <person name="Lu W."/>
            <person name="Hui Y."/>
            <person name="Liang J."/>
            <person name="Zhou Z."/>
            <person name="Hou R."/>
            <person name="Li X."/>
            <person name="Liu Y."/>
            <person name="Li H."/>
            <person name="Ning X."/>
            <person name="Lin Y."/>
            <person name="Zhao L."/>
            <person name="Xing Q."/>
            <person name="Dou J."/>
            <person name="Li Y."/>
            <person name="Mao J."/>
            <person name="Guo H."/>
            <person name="Dou H."/>
            <person name="Li T."/>
            <person name="Mu C."/>
            <person name="Jiang W."/>
            <person name="Fu Q."/>
            <person name="Fu X."/>
            <person name="Miao Y."/>
            <person name="Liu J."/>
            <person name="Yu Q."/>
            <person name="Li R."/>
            <person name="Liao H."/>
            <person name="Li X."/>
            <person name="Kong Y."/>
            <person name="Jiang Z."/>
            <person name="Chourrout D."/>
            <person name="Li R."/>
            <person name="Bao Z."/>
        </authorList>
    </citation>
    <scope>NUCLEOTIDE SEQUENCE [LARGE SCALE GENOMIC DNA]</scope>
    <source>
        <strain evidence="3 4">PY_sf001</strain>
    </source>
</reference>
<feature type="compositionally biased region" description="Polar residues" evidence="2">
    <location>
        <begin position="1381"/>
        <end position="1397"/>
    </location>
</feature>
<dbReference type="GO" id="GO:0007099">
    <property type="term" value="P:centriole replication"/>
    <property type="evidence" value="ECO:0007669"/>
    <property type="project" value="InterPro"/>
</dbReference>
<feature type="region of interest" description="Disordered" evidence="2">
    <location>
        <begin position="1001"/>
        <end position="1022"/>
    </location>
</feature>
<feature type="compositionally biased region" description="Polar residues" evidence="2">
    <location>
        <begin position="791"/>
        <end position="807"/>
    </location>
</feature>
<dbReference type="GO" id="GO:0032053">
    <property type="term" value="P:ciliary basal body organization"/>
    <property type="evidence" value="ECO:0007669"/>
    <property type="project" value="TreeGrafter"/>
</dbReference>
<feature type="coiled-coil region" evidence="1">
    <location>
        <begin position="63"/>
        <end position="90"/>
    </location>
</feature>
<feature type="region of interest" description="Disordered" evidence="2">
    <location>
        <begin position="1099"/>
        <end position="1255"/>
    </location>
</feature>
<dbReference type="GO" id="GO:0032465">
    <property type="term" value="P:regulation of cytokinesis"/>
    <property type="evidence" value="ECO:0007669"/>
    <property type="project" value="InterPro"/>
</dbReference>
<comment type="caution">
    <text evidence="3">The sequence shown here is derived from an EMBL/GenBank/DDBJ whole genome shotgun (WGS) entry which is preliminary data.</text>
</comment>
<feature type="region of interest" description="Disordered" evidence="2">
    <location>
        <begin position="667"/>
        <end position="889"/>
    </location>
</feature>
<feature type="compositionally biased region" description="Low complexity" evidence="2">
    <location>
        <begin position="548"/>
        <end position="623"/>
    </location>
</feature>
<protein>
    <recommendedName>
        <fullName evidence="5">Centriolar coiled-coil protein of 110 kDa</fullName>
    </recommendedName>
</protein>
<dbReference type="GO" id="GO:1903723">
    <property type="term" value="P:negative regulation of centriole elongation"/>
    <property type="evidence" value="ECO:0007669"/>
    <property type="project" value="TreeGrafter"/>
</dbReference>
<dbReference type="PANTHER" id="PTHR13594">
    <property type="entry name" value="CENTRIOLAR COILED-COIL PROTEIN OF 110 KDA"/>
    <property type="match status" value="1"/>
</dbReference>
<keyword evidence="1" id="KW-0175">Coiled coil</keyword>
<feature type="compositionally biased region" description="Polar residues" evidence="2">
    <location>
        <begin position="266"/>
        <end position="304"/>
    </location>
</feature>
<feature type="compositionally biased region" description="Polar residues" evidence="2">
    <location>
        <begin position="533"/>
        <end position="546"/>
    </location>
</feature>
<feature type="compositionally biased region" description="Polar residues" evidence="2">
    <location>
        <begin position="667"/>
        <end position="714"/>
    </location>
</feature>
<feature type="compositionally biased region" description="Polar residues" evidence="2">
    <location>
        <begin position="359"/>
        <end position="368"/>
    </location>
</feature>
<dbReference type="OrthoDB" id="10028852at2759"/>
<feature type="compositionally biased region" description="Polar residues" evidence="2">
    <location>
        <begin position="1309"/>
        <end position="1322"/>
    </location>
</feature>
<feature type="compositionally biased region" description="Basic and acidic residues" evidence="2">
    <location>
        <begin position="188"/>
        <end position="202"/>
    </location>
</feature>
<evidence type="ECO:0000313" key="3">
    <source>
        <dbReference type="EMBL" id="OWF47774.1"/>
    </source>
</evidence>
<evidence type="ECO:0000256" key="2">
    <source>
        <dbReference type="SAM" id="MobiDB-lite"/>
    </source>
</evidence>
<feature type="region of interest" description="Disordered" evidence="2">
    <location>
        <begin position="1683"/>
        <end position="1781"/>
    </location>
</feature>
<feature type="compositionally biased region" description="Polar residues" evidence="2">
    <location>
        <begin position="325"/>
        <end position="337"/>
    </location>
</feature>
<feature type="compositionally biased region" description="Low complexity" evidence="2">
    <location>
        <begin position="1686"/>
        <end position="1698"/>
    </location>
</feature>
<feature type="compositionally biased region" description="Basic and acidic residues" evidence="2">
    <location>
        <begin position="93"/>
        <end position="117"/>
    </location>
</feature>
<gene>
    <name evidence="3" type="ORF">KP79_PYT06217</name>
</gene>
<proteinExistence type="predicted"/>
<feature type="compositionally biased region" description="Basic and acidic residues" evidence="2">
    <location>
        <begin position="369"/>
        <end position="382"/>
    </location>
</feature>
<feature type="region of interest" description="Disordered" evidence="2">
    <location>
        <begin position="1284"/>
        <end position="1432"/>
    </location>
</feature>
<keyword evidence="4" id="KW-1185">Reference proteome</keyword>
<feature type="region of interest" description="Disordered" evidence="2">
    <location>
        <begin position="93"/>
        <end position="447"/>
    </location>
</feature>
<feature type="compositionally biased region" description="Polar residues" evidence="2">
    <location>
        <begin position="495"/>
        <end position="513"/>
    </location>
</feature>
<evidence type="ECO:0000313" key="4">
    <source>
        <dbReference type="Proteomes" id="UP000242188"/>
    </source>
</evidence>
<feature type="compositionally biased region" description="Basic residues" evidence="2">
    <location>
        <begin position="153"/>
        <end position="162"/>
    </location>
</feature>
<dbReference type="GO" id="GO:0005814">
    <property type="term" value="C:centriole"/>
    <property type="evidence" value="ECO:0007669"/>
    <property type="project" value="InterPro"/>
</dbReference>
<feature type="compositionally biased region" description="Polar residues" evidence="2">
    <location>
        <begin position="1106"/>
        <end position="1145"/>
    </location>
</feature>
<organism evidence="3 4">
    <name type="scientific">Mizuhopecten yessoensis</name>
    <name type="common">Japanese scallop</name>
    <name type="synonym">Patinopecten yessoensis</name>
    <dbReference type="NCBI Taxonomy" id="6573"/>
    <lineage>
        <taxon>Eukaryota</taxon>
        <taxon>Metazoa</taxon>
        <taxon>Spiralia</taxon>
        <taxon>Lophotrochozoa</taxon>
        <taxon>Mollusca</taxon>
        <taxon>Bivalvia</taxon>
        <taxon>Autobranchia</taxon>
        <taxon>Pteriomorphia</taxon>
        <taxon>Pectinida</taxon>
        <taxon>Pectinoidea</taxon>
        <taxon>Pectinidae</taxon>
        <taxon>Mizuhopecten</taxon>
    </lineage>
</organism>
<dbReference type="STRING" id="6573.A0A210QGA2"/>
<feature type="region of interest" description="Disordered" evidence="2">
    <location>
        <begin position="487"/>
        <end position="629"/>
    </location>
</feature>
<dbReference type="PANTHER" id="PTHR13594:SF1">
    <property type="entry name" value="CENTRIOLAR COILED-COIL PROTEIN OF 110 KDA"/>
    <property type="match status" value="1"/>
</dbReference>
<feature type="compositionally biased region" description="Low complexity" evidence="2">
    <location>
        <begin position="1743"/>
        <end position="1765"/>
    </location>
</feature>
<feature type="compositionally biased region" description="Low complexity" evidence="2">
    <location>
        <begin position="514"/>
        <end position="524"/>
    </location>
</feature>
<feature type="compositionally biased region" description="Polar residues" evidence="2">
    <location>
        <begin position="1710"/>
        <end position="1719"/>
    </location>
</feature>
<dbReference type="InterPro" id="IPR033207">
    <property type="entry name" value="CCP110"/>
</dbReference>
<feature type="compositionally biased region" description="Low complexity" evidence="2">
    <location>
        <begin position="1146"/>
        <end position="1158"/>
    </location>
</feature>
<feature type="compositionally biased region" description="Low complexity" evidence="2">
    <location>
        <begin position="410"/>
        <end position="439"/>
    </location>
</feature>
<sequence length="1819" mass="200972">MMGDLLEYFEERARVLDSMAPTIQTSAAMCNPDFISCITFNGIPILPPVLTARRREEMQEYKRQAMRRNYQRKTRQREQMNARLSSLVKDVEEKNASRWTEVKQSEEQEVPTRDITPKTHQSKTVSSNSAEVSKVTKAKVERSSRPAEIKSKISSKARRGHRSGSQGSDDDVKSEMTVLVKTHRHRRSSEGEKDDPKSEPIKTKNKHRIPVPEKSRKNSGASRKTKPAPRGGNSIDTLRRSSSLSSLPNLAKIQGVNALSIPKPPSSQMTEQQQARQLSLRHYSNSQPDLRTLSAENITFSPPTRRSHSKDDINDLDNAGIVSMSREQSMSNPDLPQSSSSSDNHKATTGLQGGKSGKDSTLISGNIQDNKKDTKKNVDSKKLNVGAKSKVNSESEQKRQITSATKKQVEQTQNSSQTTSRSARTSEQSETSGSGTASADFPSLEGCNSLPHEIDGLRFTSVRQQHIGHTLDKLSKVLNMEETLSTLNSTSSNEIQENISRLRQSAQSSHVGYSTQSSVQSQQSFDHAGGRRGNTSPQTNLRNPTETPSPKTSDSSAPASTPSSAEQSFGSNTSGSSTASHSRVGSNTSGSSNASHSRVSAVSASTRSSASSVTGSQSGGVPSRRMSPKGLKNAVHFAPLVTEISTSASQSLEDKISVRKLDVTPTNSIQFDSGEQGQISRTGQEGSNLARNRTSDSGSVPPSVHVTIQSSESMLSKVALSPETDSPQTPNDGLINNMPFETYGQSVEGEINTSDKENELRTQPQGRSQIPGRYIDAGLRGPSRNMDQLLVKSQNSDDGSQTSTLKGSQDLLGERSSVRQEMDPQRATEYQSTDTVRNAIVHSQGQQTRSTNVNPRIAAQSQPVMGRSSDDTLRSTQESSHPAIRGKVPVNISGKSSYVSQQIYDLQQKSKQDVAQQQAPPILTRPVAHTHAGTFSQVPNTKAAERTVSRGSQRKLNMGAGTNVNCLPPKNVTGDSDGEREAKAEHIQKYLNHVQRHSLEADADSAEDSKRANVKKNSPSLQEPFDLRSTIQSFTSSLQSLNQTDEEELLRIQAEHFDKLRRHLIDQQKHQLEELFVHQRREQMVLQTDIEKYQSQLQEQEEFLSKNSPSTSYNNLPGTQQVPVAYGQSSQDPTHQLQPPDNKNIPSHFQSHHPSQSHYHIQTSSHPNTQSNSQTHSQSNSYSHPYSNSHSFSQSDSYSHPQSNSQANIQPNLPSQHQPQVHPQHQQPNPQQPNIPLQSNIPQQQPGPASQSYQQSYPYQEQYVQRTNPHPGYTQQQYTSYDTAYSTDRGSYPHGLSHASTKVLHPAQAQGQTQYVSQSNYHQPVDIQDPNYFRHPSTQHPPPDTLRHNHPPPPKYSQHDPRKLNGNPYELHNNGRDPRNPLSNPQGHNDQGESYQSPPRDDANTSHQYSYVPSPSLYYNPRDNGSDISTFSKATPKQSLTFNNHSTPTPKIHKPVLRSPIKQPSLAFSDQHVVVPELAYNANLKRCFDRVSACVRGYLTRRLLRTEKVQEILKTIKDTKDFAYQFQAETPIKRGDFSSSDRHLLDRIIAQLQAALLDVHEIFFEIPVWERMSLIAQSRQAQEEKRLRESTGTRSSVSSSHPRISSATLKAIERKRKQEEEVAVSADSRPRSAPPPVGNTAFPSSYGNVPSQVATQARINSQNNARPNAQVHATIMDQRALRPLPGQGQSSQTQGQTSRITTRPKERPQTAPNQTTGNTAPHPYLIAKSKKSSIPSFKDKQSNKITSNSKSASTSSTATTAAKNKPAGSKIKPKTTDKASKAWRGRMTIKGLKGLLLLPKIGRNININGGLSIKNFLPY</sequence>